<dbReference type="PROSITE" id="PS50007">
    <property type="entry name" value="PIPLC_X_DOMAIN"/>
    <property type="match status" value="1"/>
</dbReference>
<evidence type="ECO:0000256" key="6">
    <source>
        <dbReference type="ARBA" id="ARBA00048109"/>
    </source>
</evidence>
<keyword evidence="5" id="KW-0012">Acyltransferase</keyword>
<evidence type="ECO:0000313" key="8">
    <source>
        <dbReference type="EMBL" id="KAK1324165.1"/>
    </source>
</evidence>
<evidence type="ECO:0000256" key="1">
    <source>
        <dbReference type="ARBA" id="ARBA00004771"/>
    </source>
</evidence>
<dbReference type="Pfam" id="PF26178">
    <property type="entry name" value="PI-PLC_cat"/>
    <property type="match status" value="1"/>
</dbReference>
<gene>
    <name evidence="8" type="ORF">QJS10_CPA02g00264</name>
</gene>
<dbReference type="AlphaFoldDB" id="A0AAV9FHA9"/>
<dbReference type="EMBL" id="JAUJYO010000002">
    <property type="protein sequence ID" value="KAK1324165.1"/>
    <property type="molecule type" value="Genomic_DNA"/>
</dbReference>
<evidence type="ECO:0000256" key="3">
    <source>
        <dbReference type="ARBA" id="ARBA00013244"/>
    </source>
</evidence>
<dbReference type="InterPro" id="IPR023213">
    <property type="entry name" value="CAT-like_dom_sf"/>
</dbReference>
<evidence type="ECO:0000256" key="5">
    <source>
        <dbReference type="ARBA" id="ARBA00023315"/>
    </source>
</evidence>
<comment type="caution">
    <text evidence="8">The sequence shown here is derived from an EMBL/GenBank/DDBJ whole genome shotgun (WGS) entry which is preliminary data.</text>
</comment>
<feature type="domain" description="O-acyltransferase WSD1-like N-terminal" evidence="7">
    <location>
        <begin position="63"/>
        <end position="189"/>
    </location>
</feature>
<comment type="catalytic activity">
    <reaction evidence="6">
        <text>an acyl-CoA + a 1,2-diacyl-sn-glycerol = a triacyl-sn-glycerol + CoA</text>
        <dbReference type="Rhea" id="RHEA:10868"/>
        <dbReference type="ChEBI" id="CHEBI:17815"/>
        <dbReference type="ChEBI" id="CHEBI:57287"/>
        <dbReference type="ChEBI" id="CHEBI:58342"/>
        <dbReference type="ChEBI" id="CHEBI:64615"/>
        <dbReference type="EC" id="2.3.1.20"/>
    </reaction>
</comment>
<accession>A0AAV9FHA9</accession>
<dbReference type="Proteomes" id="UP001180020">
    <property type="component" value="Unassembled WGS sequence"/>
</dbReference>
<name>A0AAV9FHA9_ACOCL</name>
<dbReference type="GO" id="GO:0019432">
    <property type="term" value="P:triglyceride biosynthetic process"/>
    <property type="evidence" value="ECO:0007669"/>
    <property type="project" value="TreeGrafter"/>
</dbReference>
<dbReference type="PANTHER" id="PTHR31650">
    <property type="entry name" value="O-ACYLTRANSFERASE (WSD1-LIKE) FAMILY PROTEIN"/>
    <property type="match status" value="1"/>
</dbReference>
<evidence type="ECO:0000259" key="7">
    <source>
        <dbReference type="Pfam" id="PF03007"/>
    </source>
</evidence>
<dbReference type="GO" id="GO:0004144">
    <property type="term" value="F:diacylglycerol O-acyltransferase activity"/>
    <property type="evidence" value="ECO:0007669"/>
    <property type="project" value="UniProtKB-EC"/>
</dbReference>
<dbReference type="InterPro" id="IPR017946">
    <property type="entry name" value="PLC-like_Pdiesterase_TIM-brl"/>
</dbReference>
<dbReference type="GO" id="GO:0047196">
    <property type="term" value="F:long-chain-alcohol O-fatty-acyltransferase activity"/>
    <property type="evidence" value="ECO:0007669"/>
    <property type="project" value="UniProtKB-EC"/>
</dbReference>
<dbReference type="GO" id="GO:0008081">
    <property type="term" value="F:phosphoric diester hydrolase activity"/>
    <property type="evidence" value="ECO:0007669"/>
    <property type="project" value="InterPro"/>
</dbReference>
<dbReference type="InterPro" id="IPR004255">
    <property type="entry name" value="O-acyltransferase_WSD1_N"/>
</dbReference>
<evidence type="ECO:0000256" key="2">
    <source>
        <dbReference type="ARBA" id="ARBA00005189"/>
    </source>
</evidence>
<dbReference type="PANTHER" id="PTHR31650:SF41">
    <property type="entry name" value="O-ACYLTRANSFERASE WSD1-LIKE ISOFORM X1"/>
    <property type="match status" value="1"/>
</dbReference>
<comment type="pathway">
    <text evidence="1">Glycerolipid metabolism; triacylglycerol biosynthesis.</text>
</comment>
<dbReference type="GO" id="GO:0005886">
    <property type="term" value="C:plasma membrane"/>
    <property type="evidence" value="ECO:0007669"/>
    <property type="project" value="UniProtKB-SubCell"/>
</dbReference>
<protein>
    <recommendedName>
        <fullName evidence="3">diacylglycerol O-acyltransferase</fullName>
        <ecNumber evidence="3">2.3.1.20</ecNumber>
    </recommendedName>
</protein>
<keyword evidence="9" id="KW-1185">Reference proteome</keyword>
<dbReference type="SUPFAM" id="SSF51695">
    <property type="entry name" value="PLC-like phosphodiesterases"/>
    <property type="match status" value="1"/>
</dbReference>
<dbReference type="InterPro" id="IPR045034">
    <property type="entry name" value="O-acyltransferase_WSD1-like"/>
</dbReference>
<dbReference type="EC" id="2.3.1.20" evidence="3"/>
<keyword evidence="4" id="KW-0808">Transferase</keyword>
<organism evidence="8 9">
    <name type="scientific">Acorus calamus</name>
    <name type="common">Sweet flag</name>
    <dbReference type="NCBI Taxonomy" id="4465"/>
    <lineage>
        <taxon>Eukaryota</taxon>
        <taxon>Viridiplantae</taxon>
        <taxon>Streptophyta</taxon>
        <taxon>Embryophyta</taxon>
        <taxon>Tracheophyta</taxon>
        <taxon>Spermatophyta</taxon>
        <taxon>Magnoliopsida</taxon>
        <taxon>Liliopsida</taxon>
        <taxon>Acoraceae</taxon>
        <taxon>Acorus</taxon>
    </lineage>
</organism>
<reference evidence="8" key="2">
    <citation type="submission" date="2023-06" db="EMBL/GenBank/DDBJ databases">
        <authorList>
            <person name="Ma L."/>
            <person name="Liu K.-W."/>
            <person name="Li Z."/>
            <person name="Hsiao Y.-Y."/>
            <person name="Qi Y."/>
            <person name="Fu T."/>
            <person name="Tang G."/>
            <person name="Zhang D."/>
            <person name="Sun W.-H."/>
            <person name="Liu D.-K."/>
            <person name="Li Y."/>
            <person name="Chen G.-Z."/>
            <person name="Liu X.-D."/>
            <person name="Liao X.-Y."/>
            <person name="Jiang Y.-T."/>
            <person name="Yu X."/>
            <person name="Hao Y."/>
            <person name="Huang J."/>
            <person name="Zhao X.-W."/>
            <person name="Ke S."/>
            <person name="Chen Y.-Y."/>
            <person name="Wu W.-L."/>
            <person name="Hsu J.-L."/>
            <person name="Lin Y.-F."/>
            <person name="Huang M.-D."/>
            <person name="Li C.-Y."/>
            <person name="Huang L."/>
            <person name="Wang Z.-W."/>
            <person name="Zhao X."/>
            <person name="Zhong W.-Y."/>
            <person name="Peng D.-H."/>
            <person name="Ahmad S."/>
            <person name="Lan S."/>
            <person name="Zhang J.-S."/>
            <person name="Tsai W.-C."/>
            <person name="Van De Peer Y."/>
            <person name="Liu Z.-J."/>
        </authorList>
    </citation>
    <scope>NUCLEOTIDE SEQUENCE</scope>
    <source>
        <strain evidence="8">CP</strain>
        <tissue evidence="8">Leaves</tissue>
    </source>
</reference>
<dbReference type="Gene3D" id="3.20.20.190">
    <property type="entry name" value="Phosphatidylinositol (PI) phosphodiesterase"/>
    <property type="match status" value="1"/>
</dbReference>
<proteinExistence type="predicted"/>
<dbReference type="Pfam" id="PF03007">
    <property type="entry name" value="WS_DGAT_cat"/>
    <property type="match status" value="1"/>
</dbReference>
<reference evidence="8" key="1">
    <citation type="journal article" date="2023" name="Nat. Commun.">
        <title>Diploid and tetraploid genomes of Acorus and the evolution of monocots.</title>
        <authorList>
            <person name="Ma L."/>
            <person name="Liu K.W."/>
            <person name="Li Z."/>
            <person name="Hsiao Y.Y."/>
            <person name="Qi Y."/>
            <person name="Fu T."/>
            <person name="Tang G.D."/>
            <person name="Zhang D."/>
            <person name="Sun W.H."/>
            <person name="Liu D.K."/>
            <person name="Li Y."/>
            <person name="Chen G.Z."/>
            <person name="Liu X.D."/>
            <person name="Liao X.Y."/>
            <person name="Jiang Y.T."/>
            <person name="Yu X."/>
            <person name="Hao Y."/>
            <person name="Huang J."/>
            <person name="Zhao X.W."/>
            <person name="Ke S."/>
            <person name="Chen Y.Y."/>
            <person name="Wu W.L."/>
            <person name="Hsu J.L."/>
            <person name="Lin Y.F."/>
            <person name="Huang M.D."/>
            <person name="Li C.Y."/>
            <person name="Huang L."/>
            <person name="Wang Z.W."/>
            <person name="Zhao X."/>
            <person name="Zhong W.Y."/>
            <person name="Peng D.H."/>
            <person name="Ahmad S."/>
            <person name="Lan S."/>
            <person name="Zhang J.S."/>
            <person name="Tsai W.C."/>
            <person name="Van de Peer Y."/>
            <person name="Liu Z.J."/>
        </authorList>
    </citation>
    <scope>NUCLEOTIDE SEQUENCE</scope>
    <source>
        <strain evidence="8">CP</strain>
    </source>
</reference>
<evidence type="ECO:0000313" key="9">
    <source>
        <dbReference type="Proteomes" id="UP001180020"/>
    </source>
</evidence>
<evidence type="ECO:0000256" key="4">
    <source>
        <dbReference type="ARBA" id="ARBA00022679"/>
    </source>
</evidence>
<dbReference type="GO" id="GO:0005789">
    <property type="term" value="C:endoplasmic reticulum membrane"/>
    <property type="evidence" value="ECO:0007669"/>
    <property type="project" value="UniProtKB-SubCell"/>
</dbReference>
<comment type="pathway">
    <text evidence="2">Lipid metabolism.</text>
</comment>
<dbReference type="Gene3D" id="3.30.559.10">
    <property type="entry name" value="Chloramphenicol acetyltransferase-like domain"/>
    <property type="match status" value="1"/>
</dbReference>
<dbReference type="SUPFAM" id="SSF52777">
    <property type="entry name" value="CoA-dependent acyltransferases"/>
    <property type="match status" value="1"/>
</dbReference>
<sequence length="574" mass="65503">MKPSEEGEPLTPAGRFFLQPDVQQVINLIIGFENPIDVDAVKFEIKHTLLKHHPRFSSVLVRDRWTQTDIDLDKHVLSIEDDDIASSSVNDYVADLTSISCPLSPDKPLWEVHVLARNRCIVMRIHHALGDGISLMSLFLACCRCADKPQLLPSVPKAAAATPKKMRLWPWVLLRKLVLVVWFTLIYVAEFVLRSLWVRDEASPISGGSGVEFWPRRLVTVRFGLEDMKFVGRAVNGDLASLMKNKTKTRWGNQFGYILLPMYLKKENDPLEHVRRTKAMVDKKKLSLEAPFSYRIGAIVMSLLGPKVATMLNYRIICNTTFTISNVVGPRERLPFNKYTWLVTHNSFSIVNEPSLTGVQRVTFYNQDDSVTNQLLNGVRGLMLDMYDFENDVWLCHSFQGQCYNFTAFEPAINTLKEVEAFLSNNPMEIVTIIIEDYVRAPKGLTKVFTEAGLIKYWFPVSEMPANGADWPTVTDMVAKNRRLLVFTSVASKEQDEGIAYQWRYMVENESTWEKTTKISKWREDQLELARILAFRTGPLQVVEIAILGPYNSKDLLQMPAFLIPFLLNCLITS</sequence>